<dbReference type="AlphaFoldDB" id="A0AAX2TMA3"/>
<reference evidence="2 3" key="1">
    <citation type="submission" date="2019-04" db="EMBL/GenBank/DDBJ databases">
        <title>The CDC panel for molecular diagnostics of ciprofloxacin resistance and its use for research and clinical development.</title>
        <authorList>
            <person name="Liu H."/>
            <person name="Tang K."/>
            <person name="Pham C."/>
            <person name="Schmerer M."/>
        </authorList>
    </citation>
    <scope>NUCLEOTIDE SEQUENCE [LARGE SCALE GENOMIC DNA]</scope>
    <source>
        <strain evidence="2 3">LRRBGS_0742</strain>
    </source>
</reference>
<gene>
    <name evidence="2" type="ORF">E8M63_12480</name>
</gene>
<dbReference type="Proteomes" id="UP000307092">
    <property type="component" value="Unassembled WGS sequence"/>
</dbReference>
<accession>A0AAX2TMA3</accession>
<feature type="region of interest" description="Disordered" evidence="1">
    <location>
        <begin position="1"/>
        <end position="32"/>
    </location>
</feature>
<proteinExistence type="predicted"/>
<feature type="non-terminal residue" evidence="2">
    <location>
        <position position="78"/>
    </location>
</feature>
<feature type="compositionally biased region" description="Basic and acidic residues" evidence="1">
    <location>
        <begin position="19"/>
        <end position="30"/>
    </location>
</feature>
<organism evidence="2 3">
    <name type="scientific">Neisseria gonorrhoeae</name>
    <dbReference type="NCBI Taxonomy" id="485"/>
    <lineage>
        <taxon>Bacteria</taxon>
        <taxon>Pseudomonadati</taxon>
        <taxon>Pseudomonadota</taxon>
        <taxon>Betaproteobacteria</taxon>
        <taxon>Neisseriales</taxon>
        <taxon>Neisseriaceae</taxon>
        <taxon>Neisseria</taxon>
    </lineage>
</organism>
<evidence type="ECO:0000256" key="1">
    <source>
        <dbReference type="SAM" id="MobiDB-lite"/>
    </source>
</evidence>
<name>A0AAX2TMA3_NEIGO</name>
<comment type="caution">
    <text evidence="2">The sequence shown here is derived from an EMBL/GenBank/DDBJ whole genome shotgun (WGS) entry which is preliminary data.</text>
</comment>
<protein>
    <submittedName>
        <fullName evidence="2">Uncharacterized protein</fullName>
    </submittedName>
</protein>
<sequence length="78" mass="8589">MQTVATKPTAKQMLAAKRAAKESTRQERAVKRAGTVKNVDRNRLSARSKAQKENIARMLSGAKVSEDEALTCGIMMRL</sequence>
<dbReference type="EMBL" id="SUQX01000051">
    <property type="protein sequence ID" value="TJX04082.1"/>
    <property type="molecule type" value="Genomic_DNA"/>
</dbReference>
<evidence type="ECO:0000313" key="2">
    <source>
        <dbReference type="EMBL" id="TJX04082.1"/>
    </source>
</evidence>
<evidence type="ECO:0000313" key="3">
    <source>
        <dbReference type="Proteomes" id="UP000307092"/>
    </source>
</evidence>